<keyword evidence="1" id="KW-0472">Membrane</keyword>
<accession>A0ABS3FHK0</accession>
<organism evidence="2 3">
    <name type="scientific">Flagellimonas profundi</name>
    <dbReference type="NCBI Taxonomy" id="2915620"/>
    <lineage>
        <taxon>Bacteria</taxon>
        <taxon>Pseudomonadati</taxon>
        <taxon>Bacteroidota</taxon>
        <taxon>Flavobacteriia</taxon>
        <taxon>Flavobacteriales</taxon>
        <taxon>Flavobacteriaceae</taxon>
        <taxon>Flagellimonas</taxon>
    </lineage>
</organism>
<feature type="transmembrane region" description="Helical" evidence="1">
    <location>
        <begin position="84"/>
        <end position="104"/>
    </location>
</feature>
<dbReference type="RefSeq" id="WP_207029649.1">
    <property type="nucleotide sequence ID" value="NZ_JAFLNM010000003.1"/>
</dbReference>
<reference evidence="2 3" key="1">
    <citation type="submission" date="2021-03" db="EMBL/GenBank/DDBJ databases">
        <title>Muricauda lutimaris sp. nov. and Muricauda ruestringensis sp. nov, two marine members of the Flavobacteriaceae isolated from deep sea sediments of Western Pacific.</title>
        <authorList>
            <person name="Zhao S."/>
            <person name="Liu R."/>
        </authorList>
    </citation>
    <scope>NUCLEOTIDE SEQUENCE [LARGE SCALE GENOMIC DNA]</scope>
    <source>
        <strain evidence="2 3">BC31-3-A3</strain>
    </source>
</reference>
<dbReference type="Proteomes" id="UP000664807">
    <property type="component" value="Unassembled WGS sequence"/>
</dbReference>
<evidence type="ECO:0000313" key="2">
    <source>
        <dbReference type="EMBL" id="MBO0342663.1"/>
    </source>
</evidence>
<keyword evidence="1" id="KW-1133">Transmembrane helix</keyword>
<protein>
    <submittedName>
        <fullName evidence="2">Uncharacterized protein</fullName>
    </submittedName>
</protein>
<feature type="transmembrane region" description="Helical" evidence="1">
    <location>
        <begin position="45"/>
        <end position="64"/>
    </location>
</feature>
<keyword evidence="3" id="KW-1185">Reference proteome</keyword>
<dbReference type="EMBL" id="JAFLNM010000003">
    <property type="protein sequence ID" value="MBO0342663.1"/>
    <property type="molecule type" value="Genomic_DNA"/>
</dbReference>
<evidence type="ECO:0000313" key="3">
    <source>
        <dbReference type="Proteomes" id="UP000664807"/>
    </source>
</evidence>
<proteinExistence type="predicted"/>
<gene>
    <name evidence="2" type="ORF">J0654_13470</name>
</gene>
<evidence type="ECO:0000256" key="1">
    <source>
        <dbReference type="SAM" id="Phobius"/>
    </source>
</evidence>
<keyword evidence="1" id="KW-0812">Transmembrane</keyword>
<comment type="caution">
    <text evidence="2">The sequence shown here is derived from an EMBL/GenBank/DDBJ whole genome shotgun (WGS) entry which is preliminary data.</text>
</comment>
<sequence length="112" mass="12517">MIVSNIGIVTVITILLFGLPILWSAKKKGLWSSFSFVGLLKSLNISLLIQVIVGLILILVTWLWNLTEFEIPSLLGGTTYTYLIIGLMIYLPTLVVLNLLNLLFKNISNKKQ</sequence>
<feature type="transmembrane region" description="Helical" evidence="1">
    <location>
        <begin position="6"/>
        <end position="25"/>
    </location>
</feature>
<name>A0ABS3FHK0_9FLAO</name>